<accession>X1J0E1</accession>
<name>X1J0E1_9ZZZZ</name>
<feature type="non-terminal residue" evidence="1">
    <location>
        <position position="48"/>
    </location>
</feature>
<dbReference type="EMBL" id="BARU01041439">
    <property type="protein sequence ID" value="GAH88161.1"/>
    <property type="molecule type" value="Genomic_DNA"/>
</dbReference>
<reference evidence="1" key="1">
    <citation type="journal article" date="2014" name="Front. Microbiol.">
        <title>High frequency of phylogenetically diverse reductive dehalogenase-homologous genes in deep subseafloor sedimentary metagenomes.</title>
        <authorList>
            <person name="Kawai M."/>
            <person name="Futagami T."/>
            <person name="Toyoda A."/>
            <person name="Takaki Y."/>
            <person name="Nishi S."/>
            <person name="Hori S."/>
            <person name="Arai W."/>
            <person name="Tsubouchi T."/>
            <person name="Morono Y."/>
            <person name="Uchiyama I."/>
            <person name="Ito T."/>
            <person name="Fujiyama A."/>
            <person name="Inagaki F."/>
            <person name="Takami H."/>
        </authorList>
    </citation>
    <scope>NUCLEOTIDE SEQUENCE</scope>
    <source>
        <strain evidence="1">Expedition CK06-06</strain>
    </source>
</reference>
<protein>
    <submittedName>
        <fullName evidence="1">Uncharacterized protein</fullName>
    </submittedName>
</protein>
<dbReference type="AlphaFoldDB" id="X1J0E1"/>
<sequence length="48" mass="5215">MQNRGVGWVPPPAPVTPLEGKVDYLVRAVAALTKPEVGETTQIKFHDT</sequence>
<organism evidence="1">
    <name type="scientific">marine sediment metagenome</name>
    <dbReference type="NCBI Taxonomy" id="412755"/>
    <lineage>
        <taxon>unclassified sequences</taxon>
        <taxon>metagenomes</taxon>
        <taxon>ecological metagenomes</taxon>
    </lineage>
</organism>
<evidence type="ECO:0000313" key="1">
    <source>
        <dbReference type="EMBL" id="GAH88161.1"/>
    </source>
</evidence>
<comment type="caution">
    <text evidence="1">The sequence shown here is derived from an EMBL/GenBank/DDBJ whole genome shotgun (WGS) entry which is preliminary data.</text>
</comment>
<proteinExistence type="predicted"/>
<gene>
    <name evidence="1" type="ORF">S03H2_63892</name>
</gene>